<dbReference type="EMBL" id="MN448289">
    <property type="protein sequence ID" value="QFG74618.1"/>
    <property type="molecule type" value="Genomic_DNA"/>
</dbReference>
<accession>A0A5J6VL33</accession>
<protein>
    <submittedName>
        <fullName evidence="2">Uncharacterized protein</fullName>
    </submittedName>
</protein>
<keyword evidence="1" id="KW-0472">Membrane</keyword>
<reference evidence="2" key="1">
    <citation type="journal article" date="2019" name="Philos. Trans. R. Soc. Lond., B, Biol. Sci.">
        <title>Targeted metagenomic recovery of four divergent viruses reveals shared and distinctive characteristics of giant viruses of marine eukaryotes.</title>
        <authorList>
            <person name="Needham D.M."/>
            <person name="Poirier C."/>
            <person name="Hehenberger E."/>
            <person name="Jimenez V."/>
            <person name="Swalwell J.E."/>
            <person name="Santoro A.E."/>
            <person name="Worden A.Z."/>
        </authorList>
    </citation>
    <scope>NUCLEOTIDE SEQUENCE</scope>
    <source>
        <strain evidence="2">MPacV-611</strain>
    </source>
</reference>
<feature type="transmembrane region" description="Helical" evidence="1">
    <location>
        <begin position="132"/>
        <end position="149"/>
    </location>
</feature>
<name>A0A5J6VL33_9VIRU</name>
<sequence length="179" mass="21186">MTIQYGNISDVWGDSKVHHNFTKSNITNKEKFKNNYTQYNETDDNNNNNVSIQQIENETKETNIKSTFEDIKKTLRTDILDEIKVLKKDLHNEIISELKKISKPSDNKMYREHFINIPNSNYISDFFRKNQHIILLVSIVLFFILSFCTNKNKFEIKQNSDKIVVIPYNDLKNILNNLH</sequence>
<keyword evidence="1" id="KW-0812">Transmembrane</keyword>
<evidence type="ECO:0000256" key="1">
    <source>
        <dbReference type="SAM" id="Phobius"/>
    </source>
</evidence>
<proteinExistence type="predicted"/>
<organism evidence="2">
    <name type="scientific">Megaviridae environmental sample</name>
    <dbReference type="NCBI Taxonomy" id="1737588"/>
    <lineage>
        <taxon>Viruses</taxon>
        <taxon>Varidnaviria</taxon>
        <taxon>Bamfordvirae</taxon>
        <taxon>Nucleocytoviricota</taxon>
        <taxon>Megaviricetes</taxon>
        <taxon>Imitervirales</taxon>
        <taxon>Mimiviridae</taxon>
        <taxon>environmental samples</taxon>
    </lineage>
</organism>
<keyword evidence="1" id="KW-1133">Transmembrane helix</keyword>
<evidence type="ECO:0000313" key="2">
    <source>
        <dbReference type="EMBL" id="QFG74618.1"/>
    </source>
</evidence>